<reference evidence="1" key="2">
    <citation type="submission" date="2020-11" db="EMBL/GenBank/DDBJ databases">
        <authorList>
            <person name="McCartney M.A."/>
            <person name="Auch B."/>
            <person name="Kono T."/>
            <person name="Mallez S."/>
            <person name="Becker A."/>
            <person name="Gohl D.M."/>
            <person name="Silverstein K.A.T."/>
            <person name="Koren S."/>
            <person name="Bechman K.B."/>
            <person name="Herman A."/>
            <person name="Abrahante J.E."/>
            <person name="Garbe J."/>
        </authorList>
    </citation>
    <scope>NUCLEOTIDE SEQUENCE</scope>
    <source>
        <strain evidence="1">Duluth1</strain>
        <tissue evidence="1">Whole animal</tissue>
    </source>
</reference>
<sequence>MIEVSYSSPNTTDIKFEFYRPRNIQFVRVYGFDGDAHMTICEIKAFHVKGRSIIGKVTLSSPSMIEDVNEACSAAHAFDDKDITSAGDLMLQV</sequence>
<dbReference type="AlphaFoldDB" id="A0A9D4KRQ7"/>
<dbReference type="Proteomes" id="UP000828390">
    <property type="component" value="Unassembled WGS sequence"/>
</dbReference>
<accession>A0A9D4KRQ7</accession>
<comment type="caution">
    <text evidence="1">The sequence shown here is derived from an EMBL/GenBank/DDBJ whole genome shotgun (WGS) entry which is preliminary data.</text>
</comment>
<proteinExistence type="predicted"/>
<name>A0A9D4KRQ7_DREPO</name>
<dbReference type="EMBL" id="JAIWYP010000004">
    <property type="protein sequence ID" value="KAH3843896.1"/>
    <property type="molecule type" value="Genomic_DNA"/>
</dbReference>
<keyword evidence="2" id="KW-1185">Reference proteome</keyword>
<organism evidence="1 2">
    <name type="scientific">Dreissena polymorpha</name>
    <name type="common">Zebra mussel</name>
    <name type="synonym">Mytilus polymorpha</name>
    <dbReference type="NCBI Taxonomy" id="45954"/>
    <lineage>
        <taxon>Eukaryota</taxon>
        <taxon>Metazoa</taxon>
        <taxon>Spiralia</taxon>
        <taxon>Lophotrochozoa</taxon>
        <taxon>Mollusca</taxon>
        <taxon>Bivalvia</taxon>
        <taxon>Autobranchia</taxon>
        <taxon>Heteroconchia</taxon>
        <taxon>Euheterodonta</taxon>
        <taxon>Imparidentia</taxon>
        <taxon>Neoheterodontei</taxon>
        <taxon>Myida</taxon>
        <taxon>Dreissenoidea</taxon>
        <taxon>Dreissenidae</taxon>
        <taxon>Dreissena</taxon>
    </lineage>
</organism>
<protein>
    <submittedName>
        <fullName evidence="1">Uncharacterized protein</fullName>
    </submittedName>
</protein>
<gene>
    <name evidence="1" type="ORF">DPMN_117430</name>
</gene>
<reference evidence="1" key="1">
    <citation type="journal article" date="2019" name="bioRxiv">
        <title>The Genome of the Zebra Mussel, Dreissena polymorpha: A Resource for Invasive Species Research.</title>
        <authorList>
            <person name="McCartney M.A."/>
            <person name="Auch B."/>
            <person name="Kono T."/>
            <person name="Mallez S."/>
            <person name="Zhang Y."/>
            <person name="Obille A."/>
            <person name="Becker A."/>
            <person name="Abrahante J.E."/>
            <person name="Garbe J."/>
            <person name="Badalamenti J.P."/>
            <person name="Herman A."/>
            <person name="Mangelson H."/>
            <person name="Liachko I."/>
            <person name="Sullivan S."/>
            <person name="Sone E.D."/>
            <person name="Koren S."/>
            <person name="Silverstein K.A.T."/>
            <person name="Beckman K.B."/>
            <person name="Gohl D.M."/>
        </authorList>
    </citation>
    <scope>NUCLEOTIDE SEQUENCE</scope>
    <source>
        <strain evidence="1">Duluth1</strain>
        <tissue evidence="1">Whole animal</tissue>
    </source>
</reference>
<evidence type="ECO:0000313" key="2">
    <source>
        <dbReference type="Proteomes" id="UP000828390"/>
    </source>
</evidence>
<evidence type="ECO:0000313" key="1">
    <source>
        <dbReference type="EMBL" id="KAH3843896.1"/>
    </source>
</evidence>